<gene>
    <name evidence="1" type="ORF">FZC36_01150</name>
</gene>
<protein>
    <submittedName>
        <fullName evidence="1">Phage portal protein</fullName>
    </submittedName>
</protein>
<sequence length="352" mass="40195">MNLIHRVFPYLQRKDKNTKCDFIPNLMNVNSFSGGSMCKQDFKNIIVYRCISLISRNIANIKCFLYDSENNKVSNNYVSNLLIKPNGYETWFEFVENLVTNLCLHGNAYTYLESGEHGYEMYNLNPENVEILKNKYGHAESYKIKEEKNKYNVYNSSEIMHIKFNNPYCPWVGLSPMGCIKESVRFYDSVTKHNQSILDNGGRPSGAFILKNKVDDYEFEKLKNSIALSHKGKGNAGSIILLQSDVDWKDLSISSKDMDFNVGKNIAAREICQAFGVPPVMLGLQDASFSNYKEARLHFWEDTLLPMANKILQKINDLVWVNLSEKDSSLEKFSIKPDFSSVPALSAKSENA</sequence>
<reference evidence="1 2" key="1">
    <citation type="submission" date="2019-08" db="EMBL/GenBank/DDBJ databases">
        <title>Highly reduced genomes of protist endosymbionts show evolutionary convergence.</title>
        <authorList>
            <person name="George E."/>
            <person name="Husnik F."/>
            <person name="Tashyreva D."/>
            <person name="Prokopchuk G."/>
            <person name="Horak A."/>
            <person name="Kwong W.K."/>
            <person name="Lukes J."/>
            <person name="Keeling P.J."/>
        </authorList>
    </citation>
    <scope>NUCLEOTIDE SEQUENCE [LARGE SCALE GENOMIC DNA]</scope>
    <source>
        <strain evidence="1">1604HC</strain>
    </source>
</reference>
<proteinExistence type="predicted"/>
<dbReference type="RefSeq" id="WP_148972164.1">
    <property type="nucleotide sequence ID" value="NZ_CP043314.1"/>
</dbReference>
<accession>A0A5C0UH84</accession>
<name>A0A5C0UH84_9PROT</name>
<dbReference type="Proteomes" id="UP000324924">
    <property type="component" value="Chromosome"/>
</dbReference>
<dbReference type="InterPro" id="IPR006944">
    <property type="entry name" value="Phage/GTA_portal"/>
</dbReference>
<dbReference type="InterPro" id="IPR006427">
    <property type="entry name" value="Portal_HK97"/>
</dbReference>
<dbReference type="Pfam" id="PF04860">
    <property type="entry name" value="Phage_portal"/>
    <property type="match status" value="1"/>
</dbReference>
<evidence type="ECO:0000313" key="2">
    <source>
        <dbReference type="Proteomes" id="UP000324924"/>
    </source>
</evidence>
<dbReference type="KEGG" id="nabu:FZC36_01150"/>
<dbReference type="NCBIfam" id="TIGR01537">
    <property type="entry name" value="portal_HK97"/>
    <property type="match status" value="1"/>
</dbReference>
<keyword evidence="2" id="KW-1185">Reference proteome</keyword>
<evidence type="ECO:0000313" key="1">
    <source>
        <dbReference type="EMBL" id="QEK39041.1"/>
    </source>
</evidence>
<organism evidence="1 2">
    <name type="scientific">Candidatus Nesciobacter abundans</name>
    <dbReference type="NCBI Taxonomy" id="2601668"/>
    <lineage>
        <taxon>Bacteria</taxon>
        <taxon>Pseudomonadati</taxon>
        <taxon>Pseudomonadota</taxon>
        <taxon>Alphaproteobacteria</taxon>
        <taxon>Holosporales</taxon>
        <taxon>Holosporaceae</taxon>
        <taxon>Candidatus Nesciobacter</taxon>
    </lineage>
</organism>
<dbReference type="AlphaFoldDB" id="A0A5C0UH84"/>
<dbReference type="EMBL" id="CP043314">
    <property type="protein sequence ID" value="QEK39041.1"/>
    <property type="molecule type" value="Genomic_DNA"/>
</dbReference>
<dbReference type="OrthoDB" id="9134461at2"/>